<evidence type="ECO:0000259" key="2">
    <source>
        <dbReference type="PROSITE" id="PS51186"/>
    </source>
</evidence>
<dbReference type="Proteomes" id="UP000887566">
    <property type="component" value="Unplaced"/>
</dbReference>
<evidence type="ECO:0000256" key="1">
    <source>
        <dbReference type="RuleBase" id="RU368002"/>
    </source>
</evidence>
<accession>A0A914WGX7</accession>
<dbReference type="Gene3D" id="3.40.630.30">
    <property type="match status" value="1"/>
</dbReference>
<keyword evidence="1" id="KW-0012">Acyltransferase</keyword>
<keyword evidence="3" id="KW-1185">Reference proteome</keyword>
<dbReference type="GO" id="GO:0047961">
    <property type="term" value="F:glycine N-acyltransferase activity"/>
    <property type="evidence" value="ECO:0007669"/>
    <property type="project" value="InterPro"/>
</dbReference>
<evidence type="ECO:0000313" key="4">
    <source>
        <dbReference type="WBParaSite" id="PSAMB.scaffold4120size15628.g23570.t1"/>
    </source>
</evidence>
<organism evidence="3 4">
    <name type="scientific">Plectus sambesii</name>
    <dbReference type="NCBI Taxonomy" id="2011161"/>
    <lineage>
        <taxon>Eukaryota</taxon>
        <taxon>Metazoa</taxon>
        <taxon>Ecdysozoa</taxon>
        <taxon>Nematoda</taxon>
        <taxon>Chromadorea</taxon>
        <taxon>Plectida</taxon>
        <taxon>Plectina</taxon>
        <taxon>Plectoidea</taxon>
        <taxon>Plectidae</taxon>
        <taxon>Plectus</taxon>
    </lineage>
</organism>
<comment type="similarity">
    <text evidence="1">Belongs to the glycine N-acyltransferase family.</text>
</comment>
<dbReference type="AlphaFoldDB" id="A0A914WGX7"/>
<proteinExistence type="inferred from homology"/>
<dbReference type="InterPro" id="IPR010313">
    <property type="entry name" value="Glycine_N-acyltransferase"/>
</dbReference>
<evidence type="ECO:0000313" key="3">
    <source>
        <dbReference type="Proteomes" id="UP000887566"/>
    </source>
</evidence>
<keyword evidence="1" id="KW-0808">Transferase</keyword>
<dbReference type="GO" id="GO:0005739">
    <property type="term" value="C:mitochondrion"/>
    <property type="evidence" value="ECO:0007669"/>
    <property type="project" value="InterPro"/>
</dbReference>
<protein>
    <recommendedName>
        <fullName evidence="1">Glycine N-acyltransferase-like protein</fullName>
        <ecNumber evidence="1">2.3.1.-</ecNumber>
    </recommendedName>
</protein>
<dbReference type="WBParaSite" id="PSAMB.scaffold4120size15628.g23570.t1">
    <property type="protein sequence ID" value="PSAMB.scaffold4120size15628.g23570.t1"/>
    <property type="gene ID" value="PSAMB.scaffold4120size15628.g23570"/>
</dbReference>
<dbReference type="CDD" id="cd04301">
    <property type="entry name" value="NAT_SF"/>
    <property type="match status" value="1"/>
</dbReference>
<dbReference type="InterPro" id="IPR016181">
    <property type="entry name" value="Acyl_CoA_acyltransferase"/>
</dbReference>
<feature type="domain" description="N-acetyltransferase" evidence="2">
    <location>
        <begin position="143"/>
        <end position="279"/>
    </location>
</feature>
<name>A0A914WGX7_9BILA</name>
<reference evidence="4" key="1">
    <citation type="submission" date="2022-11" db="UniProtKB">
        <authorList>
            <consortium name="WormBaseParasite"/>
        </authorList>
    </citation>
    <scope>IDENTIFICATION</scope>
</reference>
<dbReference type="Pfam" id="PF00583">
    <property type="entry name" value="Acetyltransf_1"/>
    <property type="match status" value="1"/>
</dbReference>
<dbReference type="InterPro" id="IPR000182">
    <property type="entry name" value="GNAT_dom"/>
</dbReference>
<dbReference type="PANTHER" id="PTHR15298:SF1">
    <property type="entry name" value="GLYCINE N-ACYLTRANSFERASE-LIKE PROTEIN"/>
    <property type="match status" value="1"/>
</dbReference>
<dbReference type="PROSITE" id="PS51186">
    <property type="entry name" value="GNAT"/>
    <property type="match status" value="1"/>
</dbReference>
<sequence>MRAFKTNAELLELLPYLNGPRQLDLKIHVKFRNEIPNPDAVLEVYAHPWPNPKALLTILRQTYTRTWIALHIINDGEMADVDALLEQSDDFLKDVQGKFDDFHIFHMDYDISTHIGNVLSKKFNVSSKRIPCYAFYIPVEKQEEIRKLDIKLPEGFTFCQLNPETDYQFVSSTWPYATKTEAANVKTKLEHLPSIGVKYDGQLVAFEMMHHTGAMNHLYTVPEFRGKGLGTAVELKLVQIIMDKGVMPFKTVSFGAPLGMSLTAKSSYWEKVVDERTKEQIVVDFRDMQNL</sequence>
<dbReference type="SUPFAM" id="SSF55729">
    <property type="entry name" value="Acyl-CoA N-acyltransferases (Nat)"/>
    <property type="match status" value="1"/>
</dbReference>
<dbReference type="EC" id="2.3.1.-" evidence="1"/>
<dbReference type="PANTHER" id="PTHR15298">
    <property type="entry name" value="L-COA N-ACYLTRANSFERASE-RELATED"/>
    <property type="match status" value="1"/>
</dbReference>